<dbReference type="FunFam" id="3.40.50.300:FF:001638">
    <property type="entry name" value="NACHT and WD40 domain protein"/>
    <property type="match status" value="1"/>
</dbReference>
<keyword evidence="1 3" id="KW-0853">WD repeat</keyword>
<dbReference type="Gene3D" id="2.130.10.10">
    <property type="entry name" value="YVTN repeat-like/Quinoprotein amine dehydrogenase"/>
    <property type="match status" value="1"/>
</dbReference>
<dbReference type="EMBL" id="SPNV01000297">
    <property type="protein sequence ID" value="KAF5856759.1"/>
    <property type="molecule type" value="Genomic_DNA"/>
</dbReference>
<gene>
    <name evidence="5" type="ORF">ETB97_006748</name>
</gene>
<dbReference type="InterPro" id="IPR027417">
    <property type="entry name" value="P-loop_NTPase"/>
</dbReference>
<dbReference type="PROSITE" id="PS00678">
    <property type="entry name" value="WD_REPEATS_1"/>
    <property type="match status" value="1"/>
</dbReference>
<dbReference type="PROSITE" id="PS50294">
    <property type="entry name" value="WD_REPEATS_REGION"/>
    <property type="match status" value="1"/>
</dbReference>
<dbReference type="InterPro" id="IPR056884">
    <property type="entry name" value="NPHP3-like_N"/>
</dbReference>
<reference evidence="5 6" key="1">
    <citation type="submission" date="2019-04" db="EMBL/GenBank/DDBJ databases">
        <title>Aspergillus burnettii sp. nov., novel species from soil in southeast Queensland.</title>
        <authorList>
            <person name="Gilchrist C.L.M."/>
            <person name="Pitt J.I."/>
            <person name="Lange L."/>
            <person name="Lacey H.J."/>
            <person name="Vuong D."/>
            <person name="Midgley D.J."/>
            <person name="Greenfield P."/>
            <person name="Bradbury M."/>
            <person name="Lacey E."/>
            <person name="Busk P.K."/>
            <person name="Pilgaard B."/>
            <person name="Chooi Y.H."/>
            <person name="Piggott A.M."/>
        </authorList>
    </citation>
    <scope>NUCLEOTIDE SEQUENCE [LARGE SCALE GENOMIC DNA]</scope>
    <source>
        <strain evidence="5 6">FRR 5400</strain>
    </source>
</reference>
<evidence type="ECO:0000256" key="3">
    <source>
        <dbReference type="PROSITE-ProRule" id="PRU00221"/>
    </source>
</evidence>
<organism evidence="5 6">
    <name type="scientific">Petromyces alliaceus</name>
    <name type="common">Aspergillus alliaceus</name>
    <dbReference type="NCBI Taxonomy" id="209559"/>
    <lineage>
        <taxon>Eukaryota</taxon>
        <taxon>Fungi</taxon>
        <taxon>Dikarya</taxon>
        <taxon>Ascomycota</taxon>
        <taxon>Pezizomycotina</taxon>
        <taxon>Eurotiomycetes</taxon>
        <taxon>Eurotiomycetidae</taxon>
        <taxon>Eurotiales</taxon>
        <taxon>Aspergillaceae</taxon>
        <taxon>Aspergillus</taxon>
        <taxon>Aspergillus subgen. Circumdati</taxon>
    </lineage>
</organism>
<proteinExistence type="predicted"/>
<sequence length="739" mass="82662">MSPQSLASVGALMMASTAFNATNHGLQIGNNSGSITAEFHVARAYTTEDIDRICLHALRCPDSLAVKNRLKESKDKLVHQSIHWILQDPQYKNWENGDDVGLLWIKGGAGKGKTMLSIGLIEELARAQDESIVVIYFFCQNADYELNTLEAILKGLILQLVNQQTELKGSLRRRWDTVQECFSENITSWQSLWNILFEMLAQCKYSRVYMVVDALDECQDEGMADFLKSIVRKGLDHPAKIKWMLTSRPWDGAERVLLAGHDQVQVSLDGEAHSQSVSEAVKAYITSKVEELSRQHRYGATLKSEIETELTERSEGTFLWVSLVCKALESVSRDKALSTVQNLPPGLHPFYEQVLNQLNEGERAEVQKCMRLLKAMMTVYRPLKVEEVPSVIGLTDEEDTIRALVDCCASFIRLRDDNIEFVHQSAREYLAGENGLSILDSHERFGHEEIVLTCLSYLSECLKPNLVGLPRPDATRDSLGALGNGTGDSLLSRVDYAAMFWVLHLKNTSNDTDKSQVSIFLHTKLLEWLECLSLLDRLPKAIEVLRALENILKKTLASSAARSVAFSPDRGHADTTIITVAFSPDSQQIAAACADKTIKIWNIKKSLKASKYLGRAIGSHIKSSRPWKEITTSDQVHTIEFAAGNRYLETDIGMIALESTPTKGEEELPVGSDSLQNLYVRDDWLCYGAMPFLRLLPDSQADSWDAHGDQVAVGFSNGLVSSFDVDRRSLQPYWETLQL</sequence>
<dbReference type="AlphaFoldDB" id="A0A8H5ZYI4"/>
<keyword evidence="2" id="KW-0677">Repeat</keyword>
<dbReference type="PANTHER" id="PTHR10039">
    <property type="entry name" value="AMELOGENIN"/>
    <property type="match status" value="1"/>
</dbReference>
<dbReference type="PROSITE" id="PS50082">
    <property type="entry name" value="WD_REPEATS_2"/>
    <property type="match status" value="1"/>
</dbReference>
<dbReference type="SUPFAM" id="SSF50978">
    <property type="entry name" value="WD40 repeat-like"/>
    <property type="match status" value="1"/>
</dbReference>
<dbReference type="Pfam" id="PF00400">
    <property type="entry name" value="WD40"/>
    <property type="match status" value="1"/>
</dbReference>
<evidence type="ECO:0000259" key="4">
    <source>
        <dbReference type="PROSITE" id="PS50837"/>
    </source>
</evidence>
<evidence type="ECO:0000313" key="6">
    <source>
        <dbReference type="Proteomes" id="UP000541154"/>
    </source>
</evidence>
<dbReference type="SUPFAM" id="SSF52540">
    <property type="entry name" value="P-loop containing nucleoside triphosphate hydrolases"/>
    <property type="match status" value="1"/>
</dbReference>
<dbReference type="PROSITE" id="PS50837">
    <property type="entry name" value="NACHT"/>
    <property type="match status" value="1"/>
</dbReference>
<keyword evidence="6" id="KW-1185">Reference proteome</keyword>
<evidence type="ECO:0000256" key="2">
    <source>
        <dbReference type="ARBA" id="ARBA00022737"/>
    </source>
</evidence>
<dbReference type="PANTHER" id="PTHR10039:SF14">
    <property type="entry name" value="NACHT DOMAIN-CONTAINING PROTEIN"/>
    <property type="match status" value="1"/>
</dbReference>
<dbReference type="SMART" id="SM00320">
    <property type="entry name" value="WD40"/>
    <property type="match status" value="1"/>
</dbReference>
<protein>
    <recommendedName>
        <fullName evidence="4">NACHT domain-containing protein</fullName>
    </recommendedName>
</protein>
<evidence type="ECO:0000256" key="1">
    <source>
        <dbReference type="ARBA" id="ARBA00022574"/>
    </source>
</evidence>
<evidence type="ECO:0000313" key="5">
    <source>
        <dbReference type="EMBL" id="KAF5856759.1"/>
    </source>
</evidence>
<name>A0A8H5ZYI4_PETAA</name>
<dbReference type="InterPro" id="IPR007111">
    <property type="entry name" value="NACHT_NTPase"/>
</dbReference>
<dbReference type="InterPro" id="IPR019775">
    <property type="entry name" value="WD40_repeat_CS"/>
</dbReference>
<feature type="domain" description="NACHT" evidence="4">
    <location>
        <begin position="101"/>
        <end position="249"/>
    </location>
</feature>
<dbReference type="InterPro" id="IPR036322">
    <property type="entry name" value="WD40_repeat_dom_sf"/>
</dbReference>
<comment type="caution">
    <text evidence="5">The sequence shown here is derived from an EMBL/GenBank/DDBJ whole genome shotgun (WGS) entry which is preliminary data.</text>
</comment>
<accession>A0A8H5ZYI4</accession>
<dbReference type="InterPro" id="IPR015943">
    <property type="entry name" value="WD40/YVTN_repeat-like_dom_sf"/>
</dbReference>
<feature type="repeat" description="WD" evidence="3">
    <location>
        <begin position="577"/>
        <end position="611"/>
    </location>
</feature>
<dbReference type="Proteomes" id="UP000541154">
    <property type="component" value="Unassembled WGS sequence"/>
</dbReference>
<dbReference type="InterPro" id="IPR001680">
    <property type="entry name" value="WD40_rpt"/>
</dbReference>
<dbReference type="Gene3D" id="3.40.50.300">
    <property type="entry name" value="P-loop containing nucleotide triphosphate hydrolases"/>
    <property type="match status" value="1"/>
</dbReference>
<dbReference type="Pfam" id="PF24883">
    <property type="entry name" value="NPHP3_N"/>
    <property type="match status" value="1"/>
</dbReference>